<accession>A0A1J4JJH6</accession>
<dbReference type="RefSeq" id="XP_068352441.1">
    <property type="nucleotide sequence ID" value="XM_068509578.1"/>
</dbReference>
<sequence>MNQIYANLWNKHWPPMNSFLREKIKQNSRIVVQYNLLAMIKSIISSKKPSIVRRESLFSYCTYILEQGRCGCGGEIQSIINEFEISNIHFLLDFIEDDCSSASIIYLLDIIIRLFDLVTFDHLVIERLSILLNSIVEHDLELSDENQSKLQHILNFCQSYQNDQD</sequence>
<comment type="caution">
    <text evidence="1">The sequence shown here is derived from an EMBL/GenBank/DDBJ whole genome shotgun (WGS) entry which is preliminary data.</text>
</comment>
<evidence type="ECO:0000313" key="1">
    <source>
        <dbReference type="EMBL" id="OHS99304.1"/>
    </source>
</evidence>
<name>A0A1J4JJH6_9EUKA</name>
<dbReference type="EMBL" id="MLAK01001012">
    <property type="protein sequence ID" value="OHS99304.1"/>
    <property type="molecule type" value="Genomic_DNA"/>
</dbReference>
<dbReference type="AlphaFoldDB" id="A0A1J4JJH6"/>
<dbReference type="VEuPathDB" id="TrichDB:TRFO_34276"/>
<evidence type="ECO:0000313" key="2">
    <source>
        <dbReference type="Proteomes" id="UP000179807"/>
    </source>
</evidence>
<organism evidence="1 2">
    <name type="scientific">Tritrichomonas foetus</name>
    <dbReference type="NCBI Taxonomy" id="1144522"/>
    <lineage>
        <taxon>Eukaryota</taxon>
        <taxon>Metamonada</taxon>
        <taxon>Parabasalia</taxon>
        <taxon>Tritrichomonadida</taxon>
        <taxon>Tritrichomonadidae</taxon>
        <taxon>Tritrichomonas</taxon>
    </lineage>
</organism>
<dbReference type="Proteomes" id="UP000179807">
    <property type="component" value="Unassembled WGS sequence"/>
</dbReference>
<gene>
    <name evidence="1" type="ORF">TRFO_34276</name>
</gene>
<dbReference type="GeneID" id="94844282"/>
<proteinExistence type="predicted"/>
<keyword evidence="2" id="KW-1185">Reference proteome</keyword>
<reference evidence="1" key="1">
    <citation type="submission" date="2016-10" db="EMBL/GenBank/DDBJ databases">
        <authorList>
            <person name="Benchimol M."/>
            <person name="Almeida L.G."/>
            <person name="Vasconcelos A.T."/>
            <person name="Perreira-Neves A."/>
            <person name="Rosa I.A."/>
            <person name="Tasca T."/>
            <person name="Bogo M.R."/>
            <person name="de Souza W."/>
        </authorList>
    </citation>
    <scope>NUCLEOTIDE SEQUENCE [LARGE SCALE GENOMIC DNA]</scope>
    <source>
        <strain evidence="1">K</strain>
    </source>
</reference>
<protein>
    <submittedName>
        <fullName evidence="1">Uncharacterized protein</fullName>
    </submittedName>
</protein>